<dbReference type="InParanoid" id="A0A067MLQ6"/>
<proteinExistence type="predicted"/>
<protein>
    <submittedName>
        <fullName evidence="1">Uncharacterized protein</fullName>
    </submittedName>
</protein>
<accession>A0A067MLQ6</accession>
<dbReference type="HOGENOM" id="CLU_1948479_0_0_1"/>
<evidence type="ECO:0000313" key="2">
    <source>
        <dbReference type="Proteomes" id="UP000027195"/>
    </source>
</evidence>
<keyword evidence="2" id="KW-1185">Reference proteome</keyword>
<dbReference type="EMBL" id="KL198027">
    <property type="protein sequence ID" value="KDQ16469.1"/>
    <property type="molecule type" value="Genomic_DNA"/>
</dbReference>
<dbReference type="AlphaFoldDB" id="A0A067MLQ6"/>
<sequence length="129" mass="14328">MSWPPIVWASELPPVTITCCLLTTKRAPGSTTGLRGMNTQDRKLRPSIRIITRGTHRVASLLMTSVQHAVGNKDFGAWWGDGQFIGGRQRAIKARPGCLESAHCSATPISSHKIFEWKHVKRTKVHPTF</sequence>
<organism evidence="1 2">
    <name type="scientific">Botryobasidium botryosum (strain FD-172 SS1)</name>
    <dbReference type="NCBI Taxonomy" id="930990"/>
    <lineage>
        <taxon>Eukaryota</taxon>
        <taxon>Fungi</taxon>
        <taxon>Dikarya</taxon>
        <taxon>Basidiomycota</taxon>
        <taxon>Agaricomycotina</taxon>
        <taxon>Agaricomycetes</taxon>
        <taxon>Cantharellales</taxon>
        <taxon>Botryobasidiaceae</taxon>
        <taxon>Botryobasidium</taxon>
    </lineage>
</organism>
<evidence type="ECO:0000313" key="1">
    <source>
        <dbReference type="EMBL" id="KDQ16469.1"/>
    </source>
</evidence>
<name>A0A067MLQ6_BOTB1</name>
<dbReference type="Proteomes" id="UP000027195">
    <property type="component" value="Unassembled WGS sequence"/>
</dbReference>
<reference evidence="2" key="1">
    <citation type="journal article" date="2014" name="Proc. Natl. Acad. Sci. U.S.A.">
        <title>Extensive sampling of basidiomycete genomes demonstrates inadequacy of the white-rot/brown-rot paradigm for wood decay fungi.</title>
        <authorList>
            <person name="Riley R."/>
            <person name="Salamov A.A."/>
            <person name="Brown D.W."/>
            <person name="Nagy L.G."/>
            <person name="Floudas D."/>
            <person name="Held B.W."/>
            <person name="Levasseur A."/>
            <person name="Lombard V."/>
            <person name="Morin E."/>
            <person name="Otillar R."/>
            <person name="Lindquist E.A."/>
            <person name="Sun H."/>
            <person name="LaButti K.M."/>
            <person name="Schmutz J."/>
            <person name="Jabbour D."/>
            <person name="Luo H."/>
            <person name="Baker S.E."/>
            <person name="Pisabarro A.G."/>
            <person name="Walton J.D."/>
            <person name="Blanchette R.A."/>
            <person name="Henrissat B."/>
            <person name="Martin F."/>
            <person name="Cullen D."/>
            <person name="Hibbett D.S."/>
            <person name="Grigoriev I.V."/>
        </authorList>
    </citation>
    <scope>NUCLEOTIDE SEQUENCE [LARGE SCALE GENOMIC DNA]</scope>
    <source>
        <strain evidence="2">FD-172 SS1</strain>
    </source>
</reference>
<gene>
    <name evidence="1" type="ORF">BOTBODRAFT_249911</name>
</gene>